<dbReference type="Pfam" id="PF08922">
    <property type="entry name" value="DUF1905"/>
    <property type="match status" value="1"/>
</dbReference>
<dbReference type="RefSeq" id="WP_159903553.1">
    <property type="nucleotide sequence ID" value="NZ_BAABFX010000023.1"/>
</dbReference>
<dbReference type="Gene3D" id="2.40.30.100">
    <property type="entry name" value="AF2212/PG0164-like"/>
    <property type="match status" value="1"/>
</dbReference>
<gene>
    <name evidence="1" type="ORF">GCM10023153_14070</name>
</gene>
<keyword evidence="2" id="KW-1185">Reference proteome</keyword>
<dbReference type="EMBL" id="BAABFX010000023">
    <property type="protein sequence ID" value="GAA4393767.1"/>
    <property type="molecule type" value="Genomic_DNA"/>
</dbReference>
<accession>A0ABP8JNY8</accession>
<organism evidence="1 2">
    <name type="scientific">Ornithinibacter aureus</name>
    <dbReference type="NCBI Taxonomy" id="622664"/>
    <lineage>
        <taxon>Bacteria</taxon>
        <taxon>Bacillati</taxon>
        <taxon>Actinomycetota</taxon>
        <taxon>Actinomycetes</taxon>
        <taxon>Micrococcales</taxon>
        <taxon>Intrasporangiaceae</taxon>
        <taxon>Ornithinibacter</taxon>
    </lineage>
</organism>
<reference evidence="2" key="1">
    <citation type="journal article" date="2019" name="Int. J. Syst. Evol. Microbiol.">
        <title>The Global Catalogue of Microorganisms (GCM) 10K type strain sequencing project: providing services to taxonomists for standard genome sequencing and annotation.</title>
        <authorList>
            <consortium name="The Broad Institute Genomics Platform"/>
            <consortium name="The Broad Institute Genome Sequencing Center for Infectious Disease"/>
            <person name="Wu L."/>
            <person name="Ma J."/>
        </authorList>
    </citation>
    <scope>NUCLEOTIDE SEQUENCE [LARGE SCALE GENOMIC DNA]</scope>
    <source>
        <strain evidence="2">JCM 17738</strain>
    </source>
</reference>
<evidence type="ECO:0000313" key="1">
    <source>
        <dbReference type="EMBL" id="GAA4393767.1"/>
    </source>
</evidence>
<proteinExistence type="predicted"/>
<dbReference type="SUPFAM" id="SSF141694">
    <property type="entry name" value="AF2212/PG0164-like"/>
    <property type="match status" value="1"/>
</dbReference>
<name>A0ABP8JNY8_9MICO</name>
<dbReference type="Proteomes" id="UP001500390">
    <property type="component" value="Unassembled WGS sequence"/>
</dbReference>
<protein>
    <submittedName>
        <fullName evidence="1">DUF1905 domain-containing protein</fullName>
    </submittedName>
</protein>
<evidence type="ECO:0000313" key="2">
    <source>
        <dbReference type="Proteomes" id="UP001500390"/>
    </source>
</evidence>
<dbReference type="InterPro" id="IPR015018">
    <property type="entry name" value="DUF1905"/>
</dbReference>
<dbReference type="InterPro" id="IPR037079">
    <property type="entry name" value="AF2212/PG0164-like_sf"/>
</dbReference>
<comment type="caution">
    <text evidence="1">The sequence shown here is derived from an EMBL/GenBank/DDBJ whole genome shotgun (WGS) entry which is preliminary data.</text>
</comment>
<sequence>MSAPPDGWTFTTSLWQWKGGAWRFVTVPEDVSDEVDEVVGDATGGFGSVRVEVTVGSTTWLTSLFPSTEQGAYVLPVKKAVRTAEGVGDDDPLEVTIRLVGR</sequence>